<evidence type="ECO:0000313" key="2">
    <source>
        <dbReference type="EMBL" id="MCG9971037.1"/>
    </source>
</evidence>
<keyword evidence="3" id="KW-1185">Reference proteome</keyword>
<evidence type="ECO:0000313" key="3">
    <source>
        <dbReference type="Proteomes" id="UP001139344"/>
    </source>
</evidence>
<keyword evidence="1" id="KW-0812">Transmembrane</keyword>
<name>A0A9X1UVA1_9FLAO</name>
<feature type="transmembrane region" description="Helical" evidence="1">
    <location>
        <begin position="152"/>
        <end position="173"/>
    </location>
</feature>
<keyword evidence="1" id="KW-0472">Membrane</keyword>
<keyword evidence="1" id="KW-1133">Transmembrane helix</keyword>
<feature type="transmembrane region" description="Helical" evidence="1">
    <location>
        <begin position="32"/>
        <end position="54"/>
    </location>
</feature>
<dbReference type="Proteomes" id="UP001139344">
    <property type="component" value="Unassembled WGS sequence"/>
</dbReference>
<evidence type="ECO:0000256" key="1">
    <source>
        <dbReference type="SAM" id="Phobius"/>
    </source>
</evidence>
<gene>
    <name evidence="2" type="ORF">LU635_05250</name>
</gene>
<organism evidence="2 3">
    <name type="scientific">Christiangramia crocea</name>
    <dbReference type="NCBI Taxonomy" id="2904124"/>
    <lineage>
        <taxon>Bacteria</taxon>
        <taxon>Pseudomonadati</taxon>
        <taxon>Bacteroidota</taxon>
        <taxon>Flavobacteriia</taxon>
        <taxon>Flavobacteriales</taxon>
        <taxon>Flavobacteriaceae</taxon>
        <taxon>Christiangramia</taxon>
    </lineage>
</organism>
<feature type="transmembrane region" description="Helical" evidence="1">
    <location>
        <begin position="93"/>
        <end position="114"/>
    </location>
</feature>
<proteinExistence type="predicted"/>
<reference evidence="2" key="1">
    <citation type="submission" date="2021-12" db="EMBL/GenBank/DDBJ databases">
        <title>Description of Gramella crocea sp. nov., a new bacterium isolated from activated sludge.</title>
        <authorList>
            <person name="Zhang X."/>
        </authorList>
    </citation>
    <scope>NUCLEOTIDE SEQUENCE</scope>
    <source>
        <strain evidence="2">YB25</strain>
    </source>
</reference>
<dbReference type="AlphaFoldDB" id="A0A9X1UVA1"/>
<comment type="caution">
    <text evidence="2">The sequence shown here is derived from an EMBL/GenBank/DDBJ whole genome shotgun (WGS) entry which is preliminary data.</text>
</comment>
<dbReference type="RefSeq" id="WP_240096936.1">
    <property type="nucleotide sequence ID" value="NZ_JAJSON010000014.1"/>
</dbReference>
<feature type="transmembrane region" description="Helical" evidence="1">
    <location>
        <begin position="121"/>
        <end position="140"/>
    </location>
</feature>
<dbReference type="EMBL" id="JAJSON010000014">
    <property type="protein sequence ID" value="MCG9971037.1"/>
    <property type="molecule type" value="Genomic_DNA"/>
</dbReference>
<accession>A0A9X1UVA1</accession>
<sequence length="241" mass="27819">MRNFSNPSTETAQSFPQEAKIKDEVLDTYKKVISSVLVALSGLVLFSDKVITFSLDKLCALRDQELLYIIPTIPYRFLEFIMVDLAAKNYYGWNMEFLVFLTAIPIGLIMYGIAASIAKPYTVANIIPVWVGSVFMIFLYQPDIPSDRVYTHYYVLGIIIGFIIITSIFQLALKKAYFIRNRKINALKQALDLDLAPVVRELFDFIILYTQKEYIALLSRRMQMQYKEAYLLLIEKFGIKL</sequence>
<protein>
    <submittedName>
        <fullName evidence="2">Uncharacterized protein</fullName>
    </submittedName>
</protein>